<gene>
    <name evidence="13" type="ORF">SAMN05421804_101687</name>
</gene>
<protein>
    <recommendedName>
        <fullName evidence="2">Stage 0 sporulation protein A homolog</fullName>
    </recommendedName>
</protein>
<dbReference type="SMART" id="SM00448">
    <property type="entry name" value="REC"/>
    <property type="match status" value="1"/>
</dbReference>
<dbReference type="Gene3D" id="3.40.50.2300">
    <property type="match status" value="1"/>
</dbReference>
<sequence length="253" mass="29019">MIRVLIVEDEEFIRKGLVHTMDWLKMDCLVVGEAENGEEGLEKILDLKPDVVLTDIRMPKLDGITMIEKAKKEVKFHSILLTSYAEFEYAKRAITLDVSSYLLKPVSEKELEEAMERIRTDLKIYKDPREEEKNPLLREMEDIMAQGSATNYYVVETIKAITKEFGSRISIETVSSELGVSPSYLSRKFKEVTGKTFLEVLHEYRIIQSAKLLATGKYRVGEVADLSGFSDYKHFYSVFKKYTGIAPTEYTKG</sequence>
<dbReference type="AlphaFoldDB" id="A0A1G8HU00"/>
<dbReference type="Pfam" id="PF00072">
    <property type="entry name" value="Response_reg"/>
    <property type="match status" value="1"/>
</dbReference>
<dbReference type="InterPro" id="IPR018060">
    <property type="entry name" value="HTH_AraC"/>
</dbReference>
<organism evidence="13 14">
    <name type="scientific">Proteiniclasticum ruminis</name>
    <dbReference type="NCBI Taxonomy" id="398199"/>
    <lineage>
        <taxon>Bacteria</taxon>
        <taxon>Bacillati</taxon>
        <taxon>Bacillota</taxon>
        <taxon>Clostridia</taxon>
        <taxon>Eubacteriales</taxon>
        <taxon>Clostridiaceae</taxon>
        <taxon>Proteiniclasticum</taxon>
    </lineage>
</organism>
<dbReference type="Proteomes" id="UP000183255">
    <property type="component" value="Unassembled WGS sequence"/>
</dbReference>
<dbReference type="InterPro" id="IPR001789">
    <property type="entry name" value="Sig_transdc_resp-reg_receiver"/>
</dbReference>
<evidence type="ECO:0000256" key="9">
    <source>
        <dbReference type="ARBA" id="ARBA00024867"/>
    </source>
</evidence>
<dbReference type="PANTHER" id="PTHR42713:SF3">
    <property type="entry name" value="TRANSCRIPTIONAL REGULATORY PROTEIN HPTR"/>
    <property type="match status" value="1"/>
</dbReference>
<dbReference type="InterPro" id="IPR011006">
    <property type="entry name" value="CheY-like_superfamily"/>
</dbReference>
<dbReference type="InterPro" id="IPR009057">
    <property type="entry name" value="Homeodomain-like_sf"/>
</dbReference>
<evidence type="ECO:0000256" key="10">
    <source>
        <dbReference type="PROSITE-ProRule" id="PRU00169"/>
    </source>
</evidence>
<dbReference type="PROSITE" id="PS50110">
    <property type="entry name" value="RESPONSE_REGULATORY"/>
    <property type="match status" value="1"/>
</dbReference>
<keyword evidence="6" id="KW-0805">Transcription regulation</keyword>
<dbReference type="GO" id="GO:0003700">
    <property type="term" value="F:DNA-binding transcription factor activity"/>
    <property type="evidence" value="ECO:0007669"/>
    <property type="project" value="InterPro"/>
</dbReference>
<dbReference type="InterPro" id="IPR018062">
    <property type="entry name" value="HTH_AraC-typ_CS"/>
</dbReference>
<dbReference type="InterPro" id="IPR051552">
    <property type="entry name" value="HptR"/>
</dbReference>
<keyword evidence="5" id="KW-0902">Two-component regulatory system</keyword>
<evidence type="ECO:0000256" key="2">
    <source>
        <dbReference type="ARBA" id="ARBA00018672"/>
    </source>
</evidence>
<dbReference type="PANTHER" id="PTHR42713">
    <property type="entry name" value="HISTIDINE KINASE-RELATED"/>
    <property type="match status" value="1"/>
</dbReference>
<reference evidence="13 14" key="1">
    <citation type="submission" date="2016-10" db="EMBL/GenBank/DDBJ databases">
        <authorList>
            <person name="de Groot N.N."/>
        </authorList>
    </citation>
    <scope>NUCLEOTIDE SEQUENCE [LARGE SCALE GENOMIC DNA]</scope>
    <source>
        <strain evidence="13 14">CGMCC 1.5058</strain>
    </source>
</reference>
<evidence type="ECO:0000256" key="5">
    <source>
        <dbReference type="ARBA" id="ARBA00023012"/>
    </source>
</evidence>
<dbReference type="PROSITE" id="PS01124">
    <property type="entry name" value="HTH_ARAC_FAMILY_2"/>
    <property type="match status" value="1"/>
</dbReference>
<dbReference type="SUPFAM" id="SSF52172">
    <property type="entry name" value="CheY-like"/>
    <property type="match status" value="1"/>
</dbReference>
<proteinExistence type="predicted"/>
<dbReference type="RefSeq" id="WP_031574107.1">
    <property type="nucleotide sequence ID" value="NZ_FNDZ01000001.1"/>
</dbReference>
<evidence type="ECO:0000256" key="1">
    <source>
        <dbReference type="ARBA" id="ARBA00004496"/>
    </source>
</evidence>
<dbReference type="CDD" id="cd17536">
    <property type="entry name" value="REC_YesN-like"/>
    <property type="match status" value="1"/>
</dbReference>
<evidence type="ECO:0000256" key="4">
    <source>
        <dbReference type="ARBA" id="ARBA00022553"/>
    </source>
</evidence>
<dbReference type="SUPFAM" id="SSF46689">
    <property type="entry name" value="Homeodomain-like"/>
    <property type="match status" value="2"/>
</dbReference>
<keyword evidence="8" id="KW-0804">Transcription</keyword>
<dbReference type="GO" id="GO:0005737">
    <property type="term" value="C:cytoplasm"/>
    <property type="evidence" value="ECO:0007669"/>
    <property type="project" value="UniProtKB-SubCell"/>
</dbReference>
<dbReference type="GO" id="GO:0043565">
    <property type="term" value="F:sequence-specific DNA binding"/>
    <property type="evidence" value="ECO:0007669"/>
    <property type="project" value="InterPro"/>
</dbReference>
<feature type="modified residue" description="4-aspartylphosphate" evidence="10">
    <location>
        <position position="55"/>
    </location>
</feature>
<evidence type="ECO:0000256" key="3">
    <source>
        <dbReference type="ARBA" id="ARBA00022490"/>
    </source>
</evidence>
<evidence type="ECO:0000256" key="7">
    <source>
        <dbReference type="ARBA" id="ARBA00023125"/>
    </source>
</evidence>
<dbReference type="GO" id="GO:0000160">
    <property type="term" value="P:phosphorelay signal transduction system"/>
    <property type="evidence" value="ECO:0007669"/>
    <property type="project" value="UniProtKB-KW"/>
</dbReference>
<evidence type="ECO:0000256" key="8">
    <source>
        <dbReference type="ARBA" id="ARBA00023163"/>
    </source>
</evidence>
<comment type="function">
    <text evidence="9">May play the central regulatory role in sporulation. It may be an element of the effector pathway responsible for the activation of sporulation genes in response to nutritional stress. Spo0A may act in concert with spo0H (a sigma factor) to control the expression of some genes that are critical to the sporulation process.</text>
</comment>
<feature type="domain" description="Response regulatory" evidence="12">
    <location>
        <begin position="3"/>
        <end position="119"/>
    </location>
</feature>
<evidence type="ECO:0000256" key="6">
    <source>
        <dbReference type="ARBA" id="ARBA00023015"/>
    </source>
</evidence>
<comment type="subcellular location">
    <subcellularLocation>
        <location evidence="1">Cytoplasm</location>
    </subcellularLocation>
</comment>
<name>A0A1G8HU00_9CLOT</name>
<evidence type="ECO:0000313" key="13">
    <source>
        <dbReference type="EMBL" id="SDI10104.1"/>
    </source>
</evidence>
<dbReference type="Gene3D" id="1.10.10.60">
    <property type="entry name" value="Homeodomain-like"/>
    <property type="match status" value="2"/>
</dbReference>
<keyword evidence="7" id="KW-0238">DNA-binding</keyword>
<evidence type="ECO:0000259" key="12">
    <source>
        <dbReference type="PROSITE" id="PS50110"/>
    </source>
</evidence>
<dbReference type="EMBL" id="FNDZ01000001">
    <property type="protein sequence ID" value="SDI10104.1"/>
    <property type="molecule type" value="Genomic_DNA"/>
</dbReference>
<dbReference type="Pfam" id="PF12833">
    <property type="entry name" value="HTH_18"/>
    <property type="match status" value="1"/>
</dbReference>
<evidence type="ECO:0000259" key="11">
    <source>
        <dbReference type="PROSITE" id="PS01124"/>
    </source>
</evidence>
<accession>A0A1G8HU00</accession>
<evidence type="ECO:0000313" key="14">
    <source>
        <dbReference type="Proteomes" id="UP000183255"/>
    </source>
</evidence>
<keyword evidence="3" id="KW-0963">Cytoplasm</keyword>
<feature type="domain" description="HTH araC/xylS-type" evidence="11">
    <location>
        <begin position="155"/>
        <end position="253"/>
    </location>
</feature>
<keyword evidence="4 10" id="KW-0597">Phosphoprotein</keyword>
<dbReference type="SMART" id="SM00342">
    <property type="entry name" value="HTH_ARAC"/>
    <property type="match status" value="1"/>
</dbReference>
<dbReference type="PROSITE" id="PS00041">
    <property type="entry name" value="HTH_ARAC_FAMILY_1"/>
    <property type="match status" value="1"/>
</dbReference>